<dbReference type="GO" id="GO:0071555">
    <property type="term" value="P:cell wall organization"/>
    <property type="evidence" value="ECO:0007669"/>
    <property type="project" value="UniProtKB-KW"/>
</dbReference>
<keyword evidence="12" id="KW-0645">Protease</keyword>
<evidence type="ECO:0000256" key="4">
    <source>
        <dbReference type="ARBA" id="ARBA00022960"/>
    </source>
</evidence>
<keyword evidence="6" id="KW-0961">Cell wall biogenesis/degradation</keyword>
<keyword evidence="13" id="KW-1185">Reference proteome</keyword>
<evidence type="ECO:0000256" key="7">
    <source>
        <dbReference type="PIRSR" id="PIRSR618044-1"/>
    </source>
</evidence>
<dbReference type="EMBL" id="CP001631">
    <property type="protein sequence ID" value="ACU53603.1"/>
    <property type="molecule type" value="Genomic_DNA"/>
</dbReference>
<sequence>MASRNRRRLGARSRGYGRRRSVRLGRVLIVVVVVIVLAGVVQIVRGVPQPSYSAVVPATATIPGSAPNVPWPSGGEAAAEIVGVGRIGTYGPTTPQTIASVAKMMTALLTIRDHPLSLGQQGPSITITPEDYQIYLTDKAQNDSVMAVAPGEQLSEYQALEALLIPSADNMATVLATWDAGSESAFVAQMNHEAKVLGLTDTHYGDPSGLSAATYSNASSQLRVARLVMANPVLASIVSKPQATLPVAGVVYNVNGEVTHHGIIGVKTGSILTGNFAMACAVHVGTSTYTGLGVVLDQGGVAPLETALHNGVRLAEFEEQLLRPVTVLRAGEEVGSLAVPGHGSVAVTATRGVTLVGWPGLLVQVTVHLHQHLYGAAAHAVVGSATVTLGEQRMTVPLVASSAVASPSLLWRLTHL</sequence>
<feature type="domain" description="Peptidase S11 D-alanyl-D-alanine carboxypeptidase A N-terminal" evidence="11">
    <location>
        <begin position="92"/>
        <end position="270"/>
    </location>
</feature>
<dbReference type="SUPFAM" id="SSF56601">
    <property type="entry name" value="beta-lactamase/transpeptidase-like"/>
    <property type="match status" value="1"/>
</dbReference>
<dbReference type="MEROPS" id="S11.002"/>
<keyword evidence="3" id="KW-0378">Hydrolase</keyword>
<evidence type="ECO:0000256" key="3">
    <source>
        <dbReference type="ARBA" id="ARBA00022801"/>
    </source>
</evidence>
<evidence type="ECO:0000256" key="8">
    <source>
        <dbReference type="PIRSR" id="PIRSR618044-2"/>
    </source>
</evidence>
<protein>
    <submittedName>
        <fullName evidence="12">Peptidase S11 D-alanyl-D-alanine carboxypeptidase 1</fullName>
    </submittedName>
</protein>
<keyword evidence="10" id="KW-0472">Membrane</keyword>
<dbReference type="InterPro" id="IPR001967">
    <property type="entry name" value="Peptidase_S11_N"/>
</dbReference>
<dbReference type="STRING" id="525909.Afer_0649"/>
<keyword evidence="12" id="KW-0121">Carboxypeptidase</keyword>
<dbReference type="HOGENOM" id="CLU_011372_1_0_11"/>
<keyword evidence="2" id="KW-0732">Signal</keyword>
<reference evidence="12 13" key="1">
    <citation type="journal article" date="2009" name="Stand. Genomic Sci.">
        <title>Complete genome sequence of Acidimicrobium ferrooxidans type strain (ICP).</title>
        <authorList>
            <person name="Clum A."/>
            <person name="Nolan M."/>
            <person name="Lang E."/>
            <person name="Glavina Del Rio T."/>
            <person name="Tice H."/>
            <person name="Copeland A."/>
            <person name="Cheng J.F."/>
            <person name="Lucas S."/>
            <person name="Chen F."/>
            <person name="Bruce D."/>
            <person name="Goodwin L."/>
            <person name="Pitluck S."/>
            <person name="Ivanova N."/>
            <person name="Mavrommatis K."/>
            <person name="Mikhailova N."/>
            <person name="Pati A."/>
            <person name="Chen A."/>
            <person name="Palaniappan K."/>
            <person name="Goker M."/>
            <person name="Spring S."/>
            <person name="Land M."/>
            <person name="Hauser L."/>
            <person name="Chang Y.J."/>
            <person name="Jeffries C.C."/>
            <person name="Chain P."/>
            <person name="Bristow J."/>
            <person name="Eisen J.A."/>
            <person name="Markowitz V."/>
            <person name="Hugenholtz P."/>
            <person name="Kyrpides N.C."/>
            <person name="Klenk H.P."/>
            <person name="Lapidus A."/>
        </authorList>
    </citation>
    <scope>NUCLEOTIDE SEQUENCE [LARGE SCALE GENOMIC DNA]</scope>
    <source>
        <strain evidence="13">DSM 10331 / JCM 15462 / NBRC 103882 / ICP</strain>
    </source>
</reference>
<evidence type="ECO:0000259" key="11">
    <source>
        <dbReference type="Pfam" id="PF00768"/>
    </source>
</evidence>
<evidence type="ECO:0000256" key="9">
    <source>
        <dbReference type="RuleBase" id="RU004016"/>
    </source>
</evidence>
<dbReference type="OrthoDB" id="3530815at2"/>
<keyword evidence="4" id="KW-0133">Cell shape</keyword>
<evidence type="ECO:0000256" key="10">
    <source>
        <dbReference type="SAM" id="Phobius"/>
    </source>
</evidence>
<dbReference type="AlphaFoldDB" id="C7LXZ5"/>
<proteinExistence type="inferred from homology"/>
<feature type="active site" evidence="7">
    <location>
        <position position="167"/>
    </location>
</feature>
<name>C7LXZ5_ACIFD</name>
<dbReference type="Gene3D" id="3.40.710.10">
    <property type="entry name" value="DD-peptidase/beta-lactamase superfamily"/>
    <property type="match status" value="1"/>
</dbReference>
<feature type="active site" description="Proton acceptor" evidence="7">
    <location>
        <position position="103"/>
    </location>
</feature>
<dbReference type="KEGG" id="afo:Afer_0649"/>
<evidence type="ECO:0000256" key="2">
    <source>
        <dbReference type="ARBA" id="ARBA00022729"/>
    </source>
</evidence>
<keyword evidence="10" id="KW-0812">Transmembrane</keyword>
<dbReference type="GO" id="GO:0009002">
    <property type="term" value="F:serine-type D-Ala-D-Ala carboxypeptidase activity"/>
    <property type="evidence" value="ECO:0007669"/>
    <property type="project" value="InterPro"/>
</dbReference>
<evidence type="ECO:0000256" key="5">
    <source>
        <dbReference type="ARBA" id="ARBA00022984"/>
    </source>
</evidence>
<dbReference type="InterPro" id="IPR012338">
    <property type="entry name" value="Beta-lactam/transpept-like"/>
</dbReference>
<dbReference type="eggNOG" id="COG1686">
    <property type="taxonomic scope" value="Bacteria"/>
</dbReference>
<dbReference type="GO" id="GO:0008360">
    <property type="term" value="P:regulation of cell shape"/>
    <property type="evidence" value="ECO:0007669"/>
    <property type="project" value="UniProtKB-KW"/>
</dbReference>
<keyword evidence="10" id="KW-1133">Transmembrane helix</keyword>
<evidence type="ECO:0000313" key="12">
    <source>
        <dbReference type="EMBL" id="ACU53603.1"/>
    </source>
</evidence>
<keyword evidence="5" id="KW-0573">Peptidoglycan synthesis</keyword>
<comment type="similarity">
    <text evidence="1 9">Belongs to the peptidase S11 family.</text>
</comment>
<dbReference type="Proteomes" id="UP000000771">
    <property type="component" value="Chromosome"/>
</dbReference>
<evidence type="ECO:0000313" key="13">
    <source>
        <dbReference type="Proteomes" id="UP000000771"/>
    </source>
</evidence>
<dbReference type="GO" id="GO:0006508">
    <property type="term" value="P:proteolysis"/>
    <property type="evidence" value="ECO:0007669"/>
    <property type="project" value="InterPro"/>
</dbReference>
<dbReference type="InterPro" id="IPR018044">
    <property type="entry name" value="Peptidase_S11"/>
</dbReference>
<dbReference type="Pfam" id="PF00768">
    <property type="entry name" value="Peptidase_S11"/>
    <property type="match status" value="1"/>
</dbReference>
<feature type="binding site" evidence="8">
    <location>
        <position position="267"/>
    </location>
    <ligand>
        <name>substrate</name>
    </ligand>
</feature>
<evidence type="ECO:0000256" key="6">
    <source>
        <dbReference type="ARBA" id="ARBA00023316"/>
    </source>
</evidence>
<accession>C7LXZ5</accession>
<gene>
    <name evidence="12" type="ordered locus">Afer_0649</name>
</gene>
<organism evidence="12 13">
    <name type="scientific">Acidimicrobium ferrooxidans (strain DSM 10331 / JCM 15462 / NBRC 103882 / ICP)</name>
    <dbReference type="NCBI Taxonomy" id="525909"/>
    <lineage>
        <taxon>Bacteria</taxon>
        <taxon>Bacillati</taxon>
        <taxon>Actinomycetota</taxon>
        <taxon>Acidimicrobiia</taxon>
        <taxon>Acidimicrobiales</taxon>
        <taxon>Acidimicrobiaceae</taxon>
        <taxon>Acidimicrobium</taxon>
    </lineage>
</organism>
<dbReference type="GO" id="GO:0009252">
    <property type="term" value="P:peptidoglycan biosynthetic process"/>
    <property type="evidence" value="ECO:0007669"/>
    <property type="project" value="UniProtKB-KW"/>
</dbReference>
<dbReference type="PRINTS" id="PR00725">
    <property type="entry name" value="DADACBPTASE1"/>
</dbReference>
<evidence type="ECO:0000256" key="1">
    <source>
        <dbReference type="ARBA" id="ARBA00007164"/>
    </source>
</evidence>
<feature type="active site" description="Acyl-ester intermediate" evidence="7">
    <location>
        <position position="100"/>
    </location>
</feature>
<feature type="transmembrane region" description="Helical" evidence="10">
    <location>
        <begin position="21"/>
        <end position="44"/>
    </location>
</feature>